<dbReference type="EMBL" id="MGEF01000048">
    <property type="protein sequence ID" value="OGL77920.1"/>
    <property type="molecule type" value="Genomic_DNA"/>
</dbReference>
<evidence type="ECO:0000313" key="2">
    <source>
        <dbReference type="EMBL" id="OGL77920.1"/>
    </source>
</evidence>
<accession>A0A1F7UHZ1</accession>
<proteinExistence type="predicted"/>
<dbReference type="STRING" id="1802397.A3J43_00770"/>
<feature type="signal peptide" evidence="1">
    <location>
        <begin position="1"/>
        <end position="27"/>
    </location>
</feature>
<sequence length="453" mass="50540">MAPMRVRSLMCSMIALGLIAQALPVRADTFDPNYLISDYDFTDWAAMTMPEITQFLTNKGSALTRYVDRGTRQIAPQIIFDAAVIYQINPQVLLVLLQKEQSLIEDSLPSQDQYDWATGFAICDSCSKSDPGLQQYRGFAAQVDRAAWRLRYYLTNPVEFSFRTGNTYAIDGKLVTMANDATRALYTYTPHLHGSENFVNIWRRWFAKLYPDGAILEDVHTKSLWLIQNGERRKFTSRAIAASRVDLARAIRVSPIDLARYDEGDPISFAQYSLLRSPRGTVYLLVGDTKRGFADRDALRTLGVNPEEIEDVGWDALNAIPEGQAITVQSAYPTGALIQDVTTGGVWYVQDGVKHALIARELLARFQGKTIQRAKPDQLAQFTTGAPLTLTDGALMQRYGTDEVAVVSHGARRSFSSLEALEKLGYKKEHIVIVPEKVWNLHPAGEPMASSSS</sequence>
<dbReference type="Proteomes" id="UP000176604">
    <property type="component" value="Unassembled WGS sequence"/>
</dbReference>
<evidence type="ECO:0000313" key="3">
    <source>
        <dbReference type="Proteomes" id="UP000176604"/>
    </source>
</evidence>
<gene>
    <name evidence="2" type="ORF">A3J43_00770</name>
</gene>
<keyword evidence="1" id="KW-0732">Signal</keyword>
<dbReference type="AlphaFoldDB" id="A0A1F7UHZ1"/>
<protein>
    <recommendedName>
        <fullName evidence="4">Rhodanese domain-containing protein</fullName>
    </recommendedName>
</protein>
<comment type="caution">
    <text evidence="2">The sequence shown here is derived from an EMBL/GenBank/DDBJ whole genome shotgun (WGS) entry which is preliminary data.</text>
</comment>
<evidence type="ECO:0008006" key="4">
    <source>
        <dbReference type="Google" id="ProtNLM"/>
    </source>
</evidence>
<evidence type="ECO:0000256" key="1">
    <source>
        <dbReference type="SAM" id="SignalP"/>
    </source>
</evidence>
<name>A0A1F7UHZ1_9BACT</name>
<feature type="chain" id="PRO_5009533053" description="Rhodanese domain-containing protein" evidence="1">
    <location>
        <begin position="28"/>
        <end position="453"/>
    </location>
</feature>
<reference evidence="2 3" key="1">
    <citation type="journal article" date="2016" name="Nat. Commun.">
        <title>Thousands of microbial genomes shed light on interconnected biogeochemical processes in an aquifer system.</title>
        <authorList>
            <person name="Anantharaman K."/>
            <person name="Brown C.T."/>
            <person name="Hug L.A."/>
            <person name="Sharon I."/>
            <person name="Castelle C.J."/>
            <person name="Probst A.J."/>
            <person name="Thomas B.C."/>
            <person name="Singh A."/>
            <person name="Wilkins M.J."/>
            <person name="Karaoz U."/>
            <person name="Brodie E.L."/>
            <person name="Williams K.H."/>
            <person name="Hubbard S.S."/>
            <person name="Banfield J.F."/>
        </authorList>
    </citation>
    <scope>NUCLEOTIDE SEQUENCE [LARGE SCALE GENOMIC DNA]</scope>
</reference>
<organism evidence="2 3">
    <name type="scientific">Candidatus Uhrbacteria bacterium RIFCSPHIGHO2_12_FULL_54_23</name>
    <dbReference type="NCBI Taxonomy" id="1802397"/>
    <lineage>
        <taxon>Bacteria</taxon>
        <taxon>Candidatus Uhriibacteriota</taxon>
    </lineage>
</organism>